<feature type="transmembrane region" description="Helical" evidence="1">
    <location>
        <begin position="203"/>
        <end position="229"/>
    </location>
</feature>
<feature type="transmembrane region" description="Helical" evidence="1">
    <location>
        <begin position="402"/>
        <end position="425"/>
    </location>
</feature>
<evidence type="ECO:0000256" key="1">
    <source>
        <dbReference type="SAM" id="Phobius"/>
    </source>
</evidence>
<feature type="transmembrane region" description="Helical" evidence="1">
    <location>
        <begin position="235"/>
        <end position="255"/>
    </location>
</feature>
<gene>
    <name evidence="2" type="ORF">Lsha_1835</name>
</gene>
<keyword evidence="1" id="KW-1133">Transmembrane helix</keyword>
<dbReference type="eggNOG" id="ENOG5034012">
    <property type="taxonomic scope" value="Bacteria"/>
</dbReference>
<proteinExistence type="predicted"/>
<organism evidence="2 3">
    <name type="scientific">Legionella shakespearei DSM 23087</name>
    <dbReference type="NCBI Taxonomy" id="1122169"/>
    <lineage>
        <taxon>Bacteria</taxon>
        <taxon>Pseudomonadati</taxon>
        <taxon>Pseudomonadota</taxon>
        <taxon>Gammaproteobacteria</taxon>
        <taxon>Legionellales</taxon>
        <taxon>Legionellaceae</taxon>
        <taxon>Legionella</taxon>
    </lineage>
</organism>
<sequence length="657" mass="74012">MGKYITMKSKNTPVNLKKIPYNLALILLTLGASLILGFLSFSGMYALLPVLPFAIAAFGLSVAYEGEIYLQNIKGALKKLFKSNYLENSLAKEYLLTHFPEQTHDEDCPQFFRDYKAQLKLLAKFNHKELNADSKKRKKQIEKTLSDMEKWFALQLFSAQDETNSEKSEYAKKLQLWLAEHHQEEWQQRLEQRGFYYNIAKGFSIFAGIFMGLGSTYLIVEAFAVIPFFAAIPFAFWPILILPMAAIAGAAYAMLTFNSITDMINNDTVVKWYQRIRDDLSEGITLRSVFMASTAILLVGLALALTVCTAGTWWTIATNARPLFDWMKKIPSFVMGIINPIITGLSAISFNIQNSAESLEMIDEATRSETNIFQSVYDGVVNGFKHLTETENWLQILNPFRLILKLTVTPLRILLFLGHLLSIALTADRMPGVPQIVAMLIAIISEGFEDAHYFIGMGHSEEEHGHEGHEHRTNKELLEEHLDEDAGHSHDMDIPTWLLVTVASPLYALAALWDSAASQLNSASDTEKKPQPLSFAQAWNKQRGILEEQDVVLEPTAKRPSAEWQVEHAVARIEKQERKLSNVSVGREVADEKITALNELKRDLRTPKKGQTLAETLHKATENPVYNKHRMFAPAGTNTSTQDFIEDLAPRVNAVQA</sequence>
<feature type="transmembrane region" description="Helical" evidence="1">
    <location>
        <begin position="333"/>
        <end position="352"/>
    </location>
</feature>
<feature type="transmembrane region" description="Helical" evidence="1">
    <location>
        <begin position="45"/>
        <end position="64"/>
    </location>
</feature>
<dbReference type="AlphaFoldDB" id="A0A0W0YRI1"/>
<evidence type="ECO:0000313" key="3">
    <source>
        <dbReference type="Proteomes" id="UP000054600"/>
    </source>
</evidence>
<dbReference type="PATRIC" id="fig|1122169.6.peg.2107"/>
<comment type="caution">
    <text evidence="2">The sequence shown here is derived from an EMBL/GenBank/DDBJ whole genome shotgun (WGS) entry which is preliminary data.</text>
</comment>
<dbReference type="EMBL" id="LNYW01000049">
    <property type="protein sequence ID" value="KTD59139.1"/>
    <property type="molecule type" value="Genomic_DNA"/>
</dbReference>
<keyword evidence="1" id="KW-0812">Transmembrane</keyword>
<dbReference type="Proteomes" id="UP000054600">
    <property type="component" value="Unassembled WGS sequence"/>
</dbReference>
<feature type="transmembrane region" description="Helical" evidence="1">
    <location>
        <begin position="289"/>
        <end position="313"/>
    </location>
</feature>
<keyword evidence="1" id="KW-0472">Membrane</keyword>
<feature type="transmembrane region" description="Helical" evidence="1">
    <location>
        <begin position="21"/>
        <end position="39"/>
    </location>
</feature>
<evidence type="ECO:0008006" key="4">
    <source>
        <dbReference type="Google" id="ProtNLM"/>
    </source>
</evidence>
<keyword evidence="3" id="KW-1185">Reference proteome</keyword>
<evidence type="ECO:0000313" key="2">
    <source>
        <dbReference type="EMBL" id="KTD59139.1"/>
    </source>
</evidence>
<reference evidence="2 3" key="1">
    <citation type="submission" date="2015-11" db="EMBL/GenBank/DDBJ databases">
        <title>Genomic analysis of 38 Legionella species identifies large and diverse effector repertoires.</title>
        <authorList>
            <person name="Burstein D."/>
            <person name="Amaro F."/>
            <person name="Zusman T."/>
            <person name="Lifshitz Z."/>
            <person name="Cohen O."/>
            <person name="Gilbert J.A."/>
            <person name="Pupko T."/>
            <person name="Shuman H.A."/>
            <person name="Segal G."/>
        </authorList>
    </citation>
    <scope>NUCLEOTIDE SEQUENCE [LARGE SCALE GENOMIC DNA]</scope>
    <source>
        <strain evidence="2 3">ATCC 49655</strain>
    </source>
</reference>
<protein>
    <recommendedName>
        <fullName evidence="4">Transmembrane protein</fullName>
    </recommendedName>
</protein>
<name>A0A0W0YRI1_9GAMM</name>
<accession>A0A0W0YRI1</accession>